<evidence type="ECO:0000313" key="2">
    <source>
        <dbReference type="Proteomes" id="UP001580407"/>
    </source>
</evidence>
<organism evidence="1 2">
    <name type="scientific">Paenibacillus terreus</name>
    <dbReference type="NCBI Taxonomy" id="1387834"/>
    <lineage>
        <taxon>Bacteria</taxon>
        <taxon>Bacillati</taxon>
        <taxon>Bacillota</taxon>
        <taxon>Bacilli</taxon>
        <taxon>Bacillales</taxon>
        <taxon>Paenibacillaceae</taxon>
        <taxon>Paenibacillus</taxon>
    </lineage>
</organism>
<dbReference type="Proteomes" id="UP001580407">
    <property type="component" value="Unassembled WGS sequence"/>
</dbReference>
<gene>
    <name evidence="1" type="ORF">ACE3NQ_06645</name>
</gene>
<evidence type="ECO:0000313" key="1">
    <source>
        <dbReference type="EMBL" id="MFB5680586.1"/>
    </source>
</evidence>
<dbReference type="InterPro" id="IPR014903">
    <property type="entry name" value="DUF1796"/>
</dbReference>
<dbReference type="Pfam" id="PF08795">
    <property type="entry name" value="DUF1796"/>
    <property type="match status" value="1"/>
</dbReference>
<protein>
    <submittedName>
        <fullName evidence="1">DUF1796 family putative cysteine peptidase</fullName>
    </submittedName>
</protein>
<sequence>MLNRLQGEYDAVFSLGGHCLPSIQLDKNGLRPYSGPIDWMISGSLSDVNRLLAARFAGFMEYSNMVISGHDYGAYNYLLEDVAYHITAAHHFPVSVNSPGNLVSYPDFKATLDRRIQRFLDKMDNALKVLLIRVGGLREQVVELEAVLSTIVKHDFRVLFVEYTGMGGVGELNWGLGRVISVELPPEDIWNGQDELWRYMLEGVRLSN</sequence>
<accession>A0ABV5B4G9</accession>
<dbReference type="EMBL" id="JBHILM010000005">
    <property type="protein sequence ID" value="MFB5680586.1"/>
    <property type="molecule type" value="Genomic_DNA"/>
</dbReference>
<dbReference type="RefSeq" id="WP_375524384.1">
    <property type="nucleotide sequence ID" value="NZ_JBHILM010000005.1"/>
</dbReference>
<name>A0ABV5B4G9_9BACL</name>
<reference evidence="1 2" key="1">
    <citation type="submission" date="2024-09" db="EMBL/GenBank/DDBJ databases">
        <authorList>
            <person name="Ruan L."/>
        </authorList>
    </citation>
    <scope>NUCLEOTIDE SEQUENCE [LARGE SCALE GENOMIC DNA]</scope>
    <source>
        <strain evidence="1 2">D33</strain>
    </source>
</reference>
<keyword evidence="2" id="KW-1185">Reference proteome</keyword>
<comment type="caution">
    <text evidence="1">The sequence shown here is derived from an EMBL/GenBank/DDBJ whole genome shotgun (WGS) entry which is preliminary data.</text>
</comment>
<proteinExistence type="predicted"/>